<keyword evidence="1" id="KW-0812">Transmembrane</keyword>
<gene>
    <name evidence="2" type="ORF">AB6713_12700</name>
</gene>
<evidence type="ECO:0000256" key="1">
    <source>
        <dbReference type="SAM" id="Phobius"/>
    </source>
</evidence>
<dbReference type="RefSeq" id="WP_370562518.1">
    <property type="nucleotide sequence ID" value="NZ_JBFWIB010000002.1"/>
</dbReference>
<feature type="transmembrane region" description="Helical" evidence="1">
    <location>
        <begin position="29"/>
        <end position="46"/>
    </location>
</feature>
<dbReference type="Proteomes" id="UP001566331">
    <property type="component" value="Unassembled WGS sequence"/>
</dbReference>
<evidence type="ECO:0008006" key="4">
    <source>
        <dbReference type="Google" id="ProtNLM"/>
    </source>
</evidence>
<keyword evidence="1" id="KW-1133">Transmembrane helix</keyword>
<reference evidence="2 3" key="1">
    <citation type="submission" date="2024-07" db="EMBL/GenBank/DDBJ databases">
        <title>Luteimonas salilacus sp. nov., isolated from the shore soil of Salt Lake in Tibet of China.</title>
        <authorList>
            <person name="Zhang X."/>
            <person name="Li A."/>
        </authorList>
    </citation>
    <scope>NUCLEOTIDE SEQUENCE [LARGE SCALE GENOMIC DNA]</scope>
    <source>
        <strain evidence="2 3">B3-2-R+30</strain>
    </source>
</reference>
<organism evidence="2 3">
    <name type="scientific">Luteimonas salinilitoris</name>
    <dbReference type="NCBI Taxonomy" id="3237697"/>
    <lineage>
        <taxon>Bacteria</taxon>
        <taxon>Pseudomonadati</taxon>
        <taxon>Pseudomonadota</taxon>
        <taxon>Gammaproteobacteria</taxon>
        <taxon>Lysobacterales</taxon>
        <taxon>Lysobacteraceae</taxon>
        <taxon>Luteimonas</taxon>
    </lineage>
</organism>
<evidence type="ECO:0000313" key="3">
    <source>
        <dbReference type="Proteomes" id="UP001566331"/>
    </source>
</evidence>
<accession>A0ABV4HRT3</accession>
<keyword evidence="1" id="KW-0472">Membrane</keyword>
<keyword evidence="3" id="KW-1185">Reference proteome</keyword>
<proteinExistence type="predicted"/>
<dbReference type="EMBL" id="JBFWIC010000017">
    <property type="protein sequence ID" value="MEZ0475464.1"/>
    <property type="molecule type" value="Genomic_DNA"/>
</dbReference>
<sequence length="474" mass="49483">MAVVFAVVWLCAILYWRSSGGAPGGGQMLLVLGVLPLGLLAGLWLIRRKRAAHRRQPEATDTVADDDALETDAGQVHPPLDCLAGALRLPCGDAPGAVLAALQAPPRPGLHPRFRDRDGLPVFAAHVDGLDTEAVADAMARLSPAEGSRAPEEERLRALALLQPVAEELFDEVALQLPPLPASEERVVAGLRRREQHDVREAVRIRVLLPSAWPQPLRQACGDWLLEAALAAGLDARRIALELLAMQGPEDTWRLLDRLGTTAADEQSWQLLLACDSAIGERGVQALMSSGRLMDSRRAEGLVPGEAAAGVLLRPPGAPEPMSSEAAVAMHRVRLAALQSTPPPRAAARATAELITRALQHAAIEPDAVAMVVSDADQRPSRAVEASAAAASACPELDTATQCGALGVACGDIGHVAPLALLVLAAAQVRVSQQPVLALAVAAECERAAVAFAPMAPASASSPDNAGEPPDLAA</sequence>
<evidence type="ECO:0000313" key="2">
    <source>
        <dbReference type="EMBL" id="MEZ0475464.1"/>
    </source>
</evidence>
<name>A0ABV4HRT3_9GAMM</name>
<protein>
    <recommendedName>
        <fullName evidence="4">HEAT repeat domain-containing protein</fullName>
    </recommendedName>
</protein>
<comment type="caution">
    <text evidence="2">The sequence shown here is derived from an EMBL/GenBank/DDBJ whole genome shotgun (WGS) entry which is preliminary data.</text>
</comment>